<keyword evidence="7" id="KW-0966">Cell projection</keyword>
<dbReference type="PANTHER" id="PTHR34174">
    <property type="entry name" value="HYDROLETHALUS SYNDROME PROTEIN 1"/>
    <property type="match status" value="1"/>
</dbReference>
<evidence type="ECO:0000256" key="7">
    <source>
        <dbReference type="ARBA" id="ARBA00023273"/>
    </source>
</evidence>
<evidence type="ECO:0000259" key="9">
    <source>
        <dbReference type="Pfam" id="PF15311"/>
    </source>
</evidence>
<evidence type="ECO:0000256" key="2">
    <source>
        <dbReference type="ARBA" id="ARBA00004138"/>
    </source>
</evidence>
<feature type="domain" description="Centriolar and ciliogenesis-associated protein HYLS1 C-terminal" evidence="9">
    <location>
        <begin position="174"/>
        <end position="207"/>
    </location>
</feature>
<comment type="similarity">
    <text evidence="3">Belongs to the HYLS1 family.</text>
</comment>
<evidence type="ECO:0000256" key="4">
    <source>
        <dbReference type="ARBA" id="ARBA00022490"/>
    </source>
</evidence>
<evidence type="ECO:0000256" key="1">
    <source>
        <dbReference type="ARBA" id="ARBA00004114"/>
    </source>
</evidence>
<evidence type="ECO:0000256" key="5">
    <source>
        <dbReference type="ARBA" id="ARBA00022794"/>
    </source>
</evidence>
<sequence length="220" mass="25109">MADLSDDFTDEEIREELSKLGYSNVPADRFQEFKKDLRVLVQHERSKTSSQNTSVSSHGHNDMLNGHNGFGAGGNPLIKKPLPRDPILSGPHYDLHSGTTTDSSRLEFPDNVSETESEKRFVKRKVLRRKDDGSKVIDESITESEAGSTSTQKLIDRVILASLHTDYLQMIPVQHQKPQRVYVANSYVVPTDKKRQNLRWQIRMDMAEGQMPPHGFYHEY</sequence>
<evidence type="ECO:0000313" key="11">
    <source>
        <dbReference type="Proteomes" id="UP001217089"/>
    </source>
</evidence>
<evidence type="ECO:0000256" key="3">
    <source>
        <dbReference type="ARBA" id="ARBA00010091"/>
    </source>
</evidence>
<dbReference type="Proteomes" id="UP001217089">
    <property type="component" value="Unassembled WGS sequence"/>
</dbReference>
<comment type="caution">
    <text evidence="10">The sequence shown here is derived from an EMBL/GenBank/DDBJ whole genome shotgun (WGS) entry which is preliminary data.</text>
</comment>
<keyword evidence="4" id="KW-0963">Cytoplasm</keyword>
<accession>A0ABQ9ETI6</accession>
<name>A0ABQ9ETI6_TEGGR</name>
<feature type="compositionally biased region" description="Low complexity" evidence="8">
    <location>
        <begin position="48"/>
        <end position="57"/>
    </location>
</feature>
<feature type="region of interest" description="Disordered" evidence="8">
    <location>
        <begin position="42"/>
        <end position="113"/>
    </location>
</feature>
<dbReference type="EMBL" id="JARBDR010000657">
    <property type="protein sequence ID" value="KAJ8308513.1"/>
    <property type="molecule type" value="Genomic_DNA"/>
</dbReference>
<keyword evidence="6" id="KW-0206">Cytoskeleton</keyword>
<gene>
    <name evidence="10" type="ORF">KUTeg_013387</name>
</gene>
<evidence type="ECO:0000313" key="10">
    <source>
        <dbReference type="EMBL" id="KAJ8308513.1"/>
    </source>
</evidence>
<keyword evidence="5" id="KW-0970">Cilium biogenesis/degradation</keyword>
<dbReference type="Pfam" id="PF15311">
    <property type="entry name" value="HYLS1_C"/>
    <property type="match status" value="1"/>
</dbReference>
<dbReference type="InterPro" id="IPR027918">
    <property type="entry name" value="HYLS1_C_dom"/>
</dbReference>
<organism evidence="10 11">
    <name type="scientific">Tegillarca granosa</name>
    <name type="common">Malaysian cockle</name>
    <name type="synonym">Anadara granosa</name>
    <dbReference type="NCBI Taxonomy" id="220873"/>
    <lineage>
        <taxon>Eukaryota</taxon>
        <taxon>Metazoa</taxon>
        <taxon>Spiralia</taxon>
        <taxon>Lophotrochozoa</taxon>
        <taxon>Mollusca</taxon>
        <taxon>Bivalvia</taxon>
        <taxon>Autobranchia</taxon>
        <taxon>Pteriomorphia</taxon>
        <taxon>Arcoida</taxon>
        <taxon>Arcoidea</taxon>
        <taxon>Arcidae</taxon>
        <taxon>Tegillarca</taxon>
    </lineage>
</organism>
<reference evidence="10 11" key="1">
    <citation type="submission" date="2022-12" db="EMBL/GenBank/DDBJ databases">
        <title>Chromosome-level genome of Tegillarca granosa.</title>
        <authorList>
            <person name="Kim J."/>
        </authorList>
    </citation>
    <scope>NUCLEOTIDE SEQUENCE [LARGE SCALE GENOMIC DNA]</scope>
    <source>
        <strain evidence="10">Teg-2019</strain>
        <tissue evidence="10">Adductor muscle</tissue>
    </source>
</reference>
<evidence type="ECO:0000256" key="6">
    <source>
        <dbReference type="ARBA" id="ARBA00023212"/>
    </source>
</evidence>
<comment type="subcellular location">
    <subcellularLocation>
        <location evidence="2">Cell projection</location>
        <location evidence="2">Cilium</location>
    </subcellularLocation>
    <subcellularLocation>
        <location evidence="1">Cytoplasm</location>
        <location evidence="1">Cytoskeleton</location>
        <location evidence="1">Microtubule organizing center</location>
        <location evidence="1">Centrosome</location>
        <location evidence="1">Centriole</location>
    </subcellularLocation>
</comment>
<proteinExistence type="inferred from homology"/>
<protein>
    <recommendedName>
        <fullName evidence="9">Centriolar and ciliogenesis-associated protein HYLS1 C-terminal domain-containing protein</fullName>
    </recommendedName>
</protein>
<evidence type="ECO:0000256" key="8">
    <source>
        <dbReference type="SAM" id="MobiDB-lite"/>
    </source>
</evidence>
<dbReference type="PANTHER" id="PTHR34174:SF1">
    <property type="entry name" value="CENTRIOLAR AND CILIOGENESIS-ASSOCIATED PROTEIN HYLS1"/>
    <property type="match status" value="1"/>
</dbReference>
<keyword evidence="11" id="KW-1185">Reference proteome</keyword>
<dbReference type="InterPro" id="IPR052319">
    <property type="entry name" value="Centriolar_ciliogenesis_assoc"/>
</dbReference>